<dbReference type="GO" id="GO:0090313">
    <property type="term" value="P:regulation of protein targeting to membrane"/>
    <property type="evidence" value="ECO:0007669"/>
    <property type="project" value="TreeGrafter"/>
</dbReference>
<dbReference type="InterPro" id="IPR052894">
    <property type="entry name" value="AsmA-related"/>
</dbReference>
<dbReference type="PANTHER" id="PTHR30441:SF8">
    <property type="entry name" value="DUF748 DOMAIN-CONTAINING PROTEIN"/>
    <property type="match status" value="1"/>
</dbReference>
<dbReference type="AlphaFoldDB" id="A0A839T9E1"/>
<dbReference type="Pfam" id="PF05359">
    <property type="entry name" value="DUF748"/>
    <property type="match status" value="2"/>
</dbReference>
<feature type="region of interest" description="Disordered" evidence="1">
    <location>
        <begin position="569"/>
        <end position="604"/>
    </location>
</feature>
<protein>
    <submittedName>
        <fullName evidence="2">Outer membrane protein OmpA-like peptidoglycan-associated protein</fullName>
    </submittedName>
</protein>
<comment type="caution">
    <text evidence="2">The sequence shown here is derived from an EMBL/GenBank/DDBJ whole genome shotgun (WGS) entry which is preliminary data.</text>
</comment>
<dbReference type="GO" id="GO:0005886">
    <property type="term" value="C:plasma membrane"/>
    <property type="evidence" value="ECO:0007669"/>
    <property type="project" value="TreeGrafter"/>
</dbReference>
<sequence>MPKPLKRTFIAILLALAIHSLLGFLILPKAALYIANEQLKQYATVPAKLERIELNPFTLELTLYGFSLGEGERKEMALSRLYADLEWNSIWQGVLHLAKVQLEQPQTQIRLAKDGTLNLTKWFRIPESSDKKDPDSGLFPIVIDDIQLVQGQLRFQDQSKKEPIDLAYDGLNLSLQQFSTQPDKTSQAKLVATSKTGGRLQWQGQLQLAPVFRSNGQLQLDELDLKAIRPYVNDAVPLAIQEGKLTLSSNYKMGMDKAFTLNLDDTALKLTSISINSNDGRSLIRLADLQASKSSVDLAKQQVVIGQLSSHKLETWAAREADGELDWQKLFATNAKTGPANQPKPAGQAAKPEAIKASEEKKPGKKDSGESNTAPWQVILRNVQLRDYLVHLTDRTNKEPVSLDLGPLNVDIQNFDSLGKTPFQLALDSTIGKQGQLKAKGQLQLTPATGKLQVTTRNIDLRVAQAYLTPFVQIELRSGMLSSDLNIDLKGTEPLALSVTGRAEVTQLHTLDTQKERDLLKWRSLLLEGIDYRHQDSLNIASINLTRPYARFIINPGMTTNINELMVQSSPDSASNKNQRVTKASKTKTPPVPASAKSPQEKPMGIHIGGIKIVDGSGDFADLSLRPNFITAIQNLNGQIGTLDNRNARYQSAKVDIKGKVNKYAPVTIKGHLNPFDPLQSLDIATSFHQVELTTLTPYSGKFAGYRIRKGRMDLDLHYRIQKGQLNAENKVVIDQLQLGEKVDSENAVDLPIRLAIALLKDSKGVITLELPVEGNLNDPQFSILPIIGKVLRNLLVKTVQAPFKLIGGLLGSGESSDLSQVDFAPGTTELESEARSSLDKLIAALKERPGLTLEIEGTASANDGPILAQQRLEQEYRDTWYRILQRRGDKVPAEASQLKVNEKDKATLLEGIYRARLKQQPPADWKKLDKQVRTEKMRQAVIDSWSSNPGLQRRLGQARAAAIKDYLVSRGLADQRIYLIDTNIVEPEDNGRVASALHLNSE</sequence>
<dbReference type="InterPro" id="IPR008023">
    <property type="entry name" value="DUF748"/>
</dbReference>
<dbReference type="RefSeq" id="WP_183167138.1">
    <property type="nucleotide sequence ID" value="NZ_JACHXI010000013.1"/>
</dbReference>
<dbReference type="InterPro" id="IPR036737">
    <property type="entry name" value="OmpA-like_sf"/>
</dbReference>
<accession>A0A839T9E1</accession>
<keyword evidence="3" id="KW-1185">Reference proteome</keyword>
<dbReference type="Gene3D" id="3.30.1330.60">
    <property type="entry name" value="OmpA-like domain"/>
    <property type="match status" value="1"/>
</dbReference>
<proteinExistence type="predicted"/>
<dbReference type="PANTHER" id="PTHR30441">
    <property type="entry name" value="DUF748 DOMAIN-CONTAINING PROTEIN"/>
    <property type="match status" value="1"/>
</dbReference>
<feature type="compositionally biased region" description="Basic and acidic residues" evidence="1">
    <location>
        <begin position="353"/>
        <end position="369"/>
    </location>
</feature>
<evidence type="ECO:0000313" key="2">
    <source>
        <dbReference type="EMBL" id="MBB3104253.1"/>
    </source>
</evidence>
<gene>
    <name evidence="2" type="ORF">FHR87_002668</name>
</gene>
<evidence type="ECO:0000256" key="1">
    <source>
        <dbReference type="SAM" id="MobiDB-lite"/>
    </source>
</evidence>
<evidence type="ECO:0000313" key="3">
    <source>
        <dbReference type="Proteomes" id="UP000549250"/>
    </source>
</evidence>
<name>A0A839T9E1_AZOMA</name>
<dbReference type="EMBL" id="JACHXI010000013">
    <property type="protein sequence ID" value="MBB3104253.1"/>
    <property type="molecule type" value="Genomic_DNA"/>
</dbReference>
<feature type="region of interest" description="Disordered" evidence="1">
    <location>
        <begin position="335"/>
        <end position="373"/>
    </location>
</feature>
<dbReference type="Proteomes" id="UP000549250">
    <property type="component" value="Unassembled WGS sequence"/>
</dbReference>
<feature type="compositionally biased region" description="Polar residues" evidence="1">
    <location>
        <begin position="569"/>
        <end position="588"/>
    </location>
</feature>
<reference evidence="2 3" key="1">
    <citation type="submission" date="2020-08" db="EMBL/GenBank/DDBJ databases">
        <title>Genomic Encyclopedia of Type Strains, Phase III (KMG-III): the genomes of soil and plant-associated and newly described type strains.</title>
        <authorList>
            <person name="Whitman W."/>
        </authorList>
    </citation>
    <scope>NUCLEOTIDE SEQUENCE [LARGE SCALE GENOMIC DNA]</scope>
    <source>
        <strain evidence="2 3">CECT 4462</strain>
    </source>
</reference>
<organism evidence="2 3">
    <name type="scientific">Azomonas macrocytogenes</name>
    <name type="common">Azotobacter macrocytogenes</name>
    <dbReference type="NCBI Taxonomy" id="69962"/>
    <lineage>
        <taxon>Bacteria</taxon>
        <taxon>Pseudomonadati</taxon>
        <taxon>Pseudomonadota</taxon>
        <taxon>Gammaproteobacteria</taxon>
        <taxon>Pseudomonadales</taxon>
        <taxon>Pseudomonadaceae</taxon>
        <taxon>Azomonas</taxon>
    </lineage>
</organism>